<name>A0A0A9B1T9_ARUDO</name>
<proteinExistence type="predicted"/>
<reference evidence="1" key="2">
    <citation type="journal article" date="2015" name="Data Brief">
        <title>Shoot transcriptome of the giant reed, Arundo donax.</title>
        <authorList>
            <person name="Barrero R.A."/>
            <person name="Guerrero F.D."/>
            <person name="Moolhuijzen P."/>
            <person name="Goolsby J.A."/>
            <person name="Tidwell J."/>
            <person name="Bellgard S.E."/>
            <person name="Bellgard M.I."/>
        </authorList>
    </citation>
    <scope>NUCLEOTIDE SEQUENCE</scope>
    <source>
        <tissue evidence="1">Shoot tissue taken approximately 20 cm above the soil surface</tissue>
    </source>
</reference>
<accession>A0A0A9B1T9</accession>
<organism evidence="1">
    <name type="scientific">Arundo donax</name>
    <name type="common">Giant reed</name>
    <name type="synonym">Donax arundinaceus</name>
    <dbReference type="NCBI Taxonomy" id="35708"/>
    <lineage>
        <taxon>Eukaryota</taxon>
        <taxon>Viridiplantae</taxon>
        <taxon>Streptophyta</taxon>
        <taxon>Embryophyta</taxon>
        <taxon>Tracheophyta</taxon>
        <taxon>Spermatophyta</taxon>
        <taxon>Magnoliopsida</taxon>
        <taxon>Liliopsida</taxon>
        <taxon>Poales</taxon>
        <taxon>Poaceae</taxon>
        <taxon>PACMAD clade</taxon>
        <taxon>Arundinoideae</taxon>
        <taxon>Arundineae</taxon>
        <taxon>Arundo</taxon>
    </lineage>
</organism>
<sequence>MCPGFSFLIRKKRVIQEKFCQNLVEI</sequence>
<reference evidence="1" key="1">
    <citation type="submission" date="2014-09" db="EMBL/GenBank/DDBJ databases">
        <authorList>
            <person name="Magalhaes I.L.F."/>
            <person name="Oliveira U."/>
            <person name="Santos F.R."/>
            <person name="Vidigal T.H.D.A."/>
            <person name="Brescovit A.D."/>
            <person name="Santos A.J."/>
        </authorList>
    </citation>
    <scope>NUCLEOTIDE SEQUENCE</scope>
    <source>
        <tissue evidence="1">Shoot tissue taken approximately 20 cm above the soil surface</tissue>
    </source>
</reference>
<protein>
    <submittedName>
        <fullName evidence="1">Uncharacterized protein</fullName>
    </submittedName>
</protein>
<evidence type="ECO:0000313" key="1">
    <source>
        <dbReference type="EMBL" id="JAD57356.1"/>
    </source>
</evidence>
<dbReference type="AlphaFoldDB" id="A0A0A9B1T9"/>
<dbReference type="EMBL" id="GBRH01240539">
    <property type="protein sequence ID" value="JAD57356.1"/>
    <property type="molecule type" value="Transcribed_RNA"/>
</dbReference>